<keyword evidence="1" id="KW-0732">Signal</keyword>
<organism evidence="2 3">
    <name type="scientific">Kitasatospora cystarginea</name>
    <dbReference type="NCBI Taxonomy" id="58350"/>
    <lineage>
        <taxon>Bacteria</taxon>
        <taxon>Bacillati</taxon>
        <taxon>Actinomycetota</taxon>
        <taxon>Actinomycetes</taxon>
        <taxon>Kitasatosporales</taxon>
        <taxon>Streptomycetaceae</taxon>
        <taxon>Kitasatospora</taxon>
    </lineage>
</organism>
<name>A0ABN3E2N5_9ACTN</name>
<comment type="caution">
    <text evidence="2">The sequence shown here is derived from an EMBL/GenBank/DDBJ whole genome shotgun (WGS) entry which is preliminary data.</text>
</comment>
<proteinExistence type="predicted"/>
<dbReference type="EMBL" id="BAAATR010000012">
    <property type="protein sequence ID" value="GAA2247252.1"/>
    <property type="molecule type" value="Genomic_DNA"/>
</dbReference>
<reference evidence="2 3" key="1">
    <citation type="journal article" date="2019" name="Int. J. Syst. Evol. Microbiol.">
        <title>The Global Catalogue of Microorganisms (GCM) 10K type strain sequencing project: providing services to taxonomists for standard genome sequencing and annotation.</title>
        <authorList>
            <consortium name="The Broad Institute Genomics Platform"/>
            <consortium name="The Broad Institute Genome Sequencing Center for Infectious Disease"/>
            <person name="Wu L."/>
            <person name="Ma J."/>
        </authorList>
    </citation>
    <scope>NUCLEOTIDE SEQUENCE [LARGE SCALE GENOMIC DNA]</scope>
    <source>
        <strain evidence="2 3">JCM 7356</strain>
    </source>
</reference>
<evidence type="ECO:0008006" key="4">
    <source>
        <dbReference type="Google" id="ProtNLM"/>
    </source>
</evidence>
<sequence>MAVLGGLAVAAGLVAYLAWSAHPVGQTAAPAPTATAHAPAARSGAPSTMTLATATVPLSVFPDQVQGFTRVAETTNPKCTGADTVGPTLAGLITQSHGCLGVDLAYYKDADNNEYNLALFTMKDPVDAVHVTMALSADPTDFQVAVQLPPDGSGLRALPADSGLVQQFAGMGNAMLVGMAQWSDGHSGDFQHLEDRLAPLVNAVIGRVHN</sequence>
<evidence type="ECO:0000313" key="2">
    <source>
        <dbReference type="EMBL" id="GAA2247252.1"/>
    </source>
</evidence>
<protein>
    <recommendedName>
        <fullName evidence="4">Secreted protein</fullName>
    </recommendedName>
</protein>
<evidence type="ECO:0000256" key="1">
    <source>
        <dbReference type="SAM" id="SignalP"/>
    </source>
</evidence>
<evidence type="ECO:0000313" key="3">
    <source>
        <dbReference type="Proteomes" id="UP001500305"/>
    </source>
</evidence>
<feature type="chain" id="PRO_5045901055" description="Secreted protein" evidence="1">
    <location>
        <begin position="22"/>
        <end position="210"/>
    </location>
</feature>
<dbReference type="RefSeq" id="WP_344637027.1">
    <property type="nucleotide sequence ID" value="NZ_BAAATR010000012.1"/>
</dbReference>
<dbReference type="Proteomes" id="UP001500305">
    <property type="component" value="Unassembled WGS sequence"/>
</dbReference>
<feature type="signal peptide" evidence="1">
    <location>
        <begin position="1"/>
        <end position="21"/>
    </location>
</feature>
<accession>A0ABN3E2N5</accession>
<gene>
    <name evidence="2" type="ORF">GCM10010430_31820</name>
</gene>
<keyword evidence="3" id="KW-1185">Reference proteome</keyword>